<evidence type="ECO:0000313" key="5">
    <source>
        <dbReference type="EMBL" id="MFD0890973.1"/>
    </source>
</evidence>
<proteinExistence type="inferred from homology"/>
<reference evidence="6" key="1">
    <citation type="journal article" date="2019" name="Int. J. Syst. Evol. Microbiol.">
        <title>The Global Catalogue of Microorganisms (GCM) 10K type strain sequencing project: providing services to taxonomists for standard genome sequencing and annotation.</title>
        <authorList>
            <consortium name="The Broad Institute Genomics Platform"/>
            <consortium name="The Broad Institute Genome Sequencing Center for Infectious Disease"/>
            <person name="Wu L."/>
            <person name="Ma J."/>
        </authorList>
    </citation>
    <scope>NUCLEOTIDE SEQUENCE [LARGE SCALE GENOMIC DNA]</scope>
    <source>
        <strain evidence="6">CCUG 62974</strain>
    </source>
</reference>
<dbReference type="InterPro" id="IPR051601">
    <property type="entry name" value="Serine_prot/Carboxylest_S33"/>
</dbReference>
<keyword evidence="3 5" id="KW-0378">Hydrolase</keyword>
<dbReference type="InterPro" id="IPR029058">
    <property type="entry name" value="AB_hydrolase_fold"/>
</dbReference>
<dbReference type="Pfam" id="PF00561">
    <property type="entry name" value="Abhydrolase_1"/>
    <property type="match status" value="1"/>
</dbReference>
<dbReference type="PANTHER" id="PTHR43248:SF29">
    <property type="entry name" value="TRIPEPTIDYL AMINOPEPTIDASE"/>
    <property type="match status" value="1"/>
</dbReference>
<dbReference type="Gene3D" id="3.40.50.1820">
    <property type="entry name" value="alpha/beta hydrolase"/>
    <property type="match status" value="1"/>
</dbReference>
<organism evidence="5 6">
    <name type="scientific">Streptosporangium algeriense</name>
    <dbReference type="NCBI Taxonomy" id="1682748"/>
    <lineage>
        <taxon>Bacteria</taxon>
        <taxon>Bacillati</taxon>
        <taxon>Actinomycetota</taxon>
        <taxon>Actinomycetes</taxon>
        <taxon>Streptosporangiales</taxon>
        <taxon>Streptosporangiaceae</taxon>
        <taxon>Streptosporangium</taxon>
    </lineage>
</organism>
<dbReference type="GO" id="GO:0016787">
    <property type="term" value="F:hydrolase activity"/>
    <property type="evidence" value="ECO:0007669"/>
    <property type="project" value="UniProtKB-KW"/>
</dbReference>
<comment type="similarity">
    <text evidence="1">Belongs to the peptidase S33 family.</text>
</comment>
<name>A0ABW3E519_9ACTN</name>
<keyword evidence="6" id="KW-1185">Reference proteome</keyword>
<feature type="non-terminal residue" evidence="5">
    <location>
        <position position="232"/>
    </location>
</feature>
<gene>
    <name evidence="5" type="ORF">ACFQ08_41040</name>
</gene>
<evidence type="ECO:0000256" key="3">
    <source>
        <dbReference type="ARBA" id="ARBA00022801"/>
    </source>
</evidence>
<dbReference type="SUPFAM" id="SSF53474">
    <property type="entry name" value="alpha/beta-Hydrolases"/>
    <property type="match status" value="1"/>
</dbReference>
<evidence type="ECO:0000313" key="6">
    <source>
        <dbReference type="Proteomes" id="UP001597024"/>
    </source>
</evidence>
<evidence type="ECO:0000256" key="1">
    <source>
        <dbReference type="ARBA" id="ARBA00010088"/>
    </source>
</evidence>
<dbReference type="Proteomes" id="UP001597024">
    <property type="component" value="Unassembled WGS sequence"/>
</dbReference>
<evidence type="ECO:0000259" key="4">
    <source>
        <dbReference type="Pfam" id="PF00561"/>
    </source>
</evidence>
<protein>
    <submittedName>
        <fullName evidence="5">Alpha/beta fold hydrolase</fullName>
    </submittedName>
</protein>
<accession>A0ABW3E519</accession>
<dbReference type="PANTHER" id="PTHR43248">
    <property type="entry name" value="2-SUCCINYL-6-HYDROXY-2,4-CYCLOHEXADIENE-1-CARBOXYLATE SYNTHASE"/>
    <property type="match status" value="1"/>
</dbReference>
<keyword evidence="2" id="KW-0732">Signal</keyword>
<dbReference type="EMBL" id="JBHTHX010002820">
    <property type="protein sequence ID" value="MFD0890973.1"/>
    <property type="molecule type" value="Genomic_DNA"/>
</dbReference>
<sequence>MNDVLRGPGFSEEIRRRFDVVGHDPRGVARSNAVVCSASVYNRMPDPIMRSQADYDRWIAYNRTLHADCRQRTGPVYDHVDSADVARDMDAIRAALGEWRLTSYGVSYGTLAQQMYAELFPDRVRAMVLDSNMDHSLDVRAFQETEAAGVEDAFDEFAAWCDQDTACVLHGRDVRQVWQGLLGKAQRGELRHPGVTDRPLSAHNLLWFGAVLNEGPAWRRLAQVILALEGGP</sequence>
<dbReference type="InterPro" id="IPR000073">
    <property type="entry name" value="AB_hydrolase_1"/>
</dbReference>
<comment type="caution">
    <text evidence="5">The sequence shown here is derived from an EMBL/GenBank/DDBJ whole genome shotgun (WGS) entry which is preliminary data.</text>
</comment>
<evidence type="ECO:0000256" key="2">
    <source>
        <dbReference type="ARBA" id="ARBA00022729"/>
    </source>
</evidence>
<feature type="domain" description="AB hydrolase-1" evidence="4">
    <location>
        <begin position="15"/>
        <end position="181"/>
    </location>
</feature>